<name>A0A1I7KYP4_9BACL</name>
<protein>
    <submittedName>
        <fullName evidence="3">Uncharacterized SAM-binding protein YcdF, DUF218 family</fullName>
    </submittedName>
</protein>
<dbReference type="AlphaFoldDB" id="A0A1I7KYP4"/>
<dbReference type="Proteomes" id="UP000183508">
    <property type="component" value="Unassembled WGS sequence"/>
</dbReference>
<evidence type="ECO:0000313" key="4">
    <source>
        <dbReference type="Proteomes" id="UP000183508"/>
    </source>
</evidence>
<keyword evidence="4" id="KW-1185">Reference proteome</keyword>
<dbReference type="GO" id="GO:0000270">
    <property type="term" value="P:peptidoglycan metabolic process"/>
    <property type="evidence" value="ECO:0007669"/>
    <property type="project" value="TreeGrafter"/>
</dbReference>
<accession>A0A1I7KYP4</accession>
<organism evidence="3 4">
    <name type="scientific">Alicyclobacillus macrosporangiidus</name>
    <dbReference type="NCBI Taxonomy" id="392015"/>
    <lineage>
        <taxon>Bacteria</taxon>
        <taxon>Bacillati</taxon>
        <taxon>Bacillota</taxon>
        <taxon>Bacilli</taxon>
        <taxon>Bacillales</taxon>
        <taxon>Alicyclobacillaceae</taxon>
        <taxon>Alicyclobacillus</taxon>
    </lineage>
</organism>
<dbReference type="InterPro" id="IPR003848">
    <property type="entry name" value="DUF218"/>
</dbReference>
<keyword evidence="1" id="KW-1133">Transmembrane helix</keyword>
<evidence type="ECO:0000256" key="1">
    <source>
        <dbReference type="SAM" id="Phobius"/>
    </source>
</evidence>
<dbReference type="Pfam" id="PF02698">
    <property type="entry name" value="DUF218"/>
    <property type="match status" value="1"/>
</dbReference>
<dbReference type="eggNOG" id="COG1434">
    <property type="taxonomic scope" value="Bacteria"/>
</dbReference>
<dbReference type="InterPro" id="IPR014729">
    <property type="entry name" value="Rossmann-like_a/b/a_fold"/>
</dbReference>
<reference evidence="4" key="1">
    <citation type="submission" date="2016-10" db="EMBL/GenBank/DDBJ databases">
        <authorList>
            <person name="Varghese N."/>
        </authorList>
    </citation>
    <scope>NUCLEOTIDE SEQUENCE [LARGE SCALE GENOMIC DNA]</scope>
    <source>
        <strain evidence="4">DSM 17980</strain>
    </source>
</reference>
<feature type="domain" description="DUF218" evidence="2">
    <location>
        <begin position="79"/>
        <end position="248"/>
    </location>
</feature>
<dbReference type="EMBL" id="FPBV01000021">
    <property type="protein sequence ID" value="SFV02567.1"/>
    <property type="molecule type" value="Genomic_DNA"/>
</dbReference>
<dbReference type="InterPro" id="IPR051599">
    <property type="entry name" value="Cell_Envelope_Assoc"/>
</dbReference>
<keyword evidence="1" id="KW-0812">Transmembrane</keyword>
<proteinExistence type="predicted"/>
<dbReference type="Gene3D" id="3.40.50.620">
    <property type="entry name" value="HUPs"/>
    <property type="match status" value="1"/>
</dbReference>
<feature type="transmembrane region" description="Helical" evidence="1">
    <location>
        <begin position="12"/>
        <end position="30"/>
    </location>
</feature>
<evidence type="ECO:0000313" key="3">
    <source>
        <dbReference type="EMBL" id="SFV02567.1"/>
    </source>
</evidence>
<evidence type="ECO:0000259" key="2">
    <source>
        <dbReference type="Pfam" id="PF02698"/>
    </source>
</evidence>
<dbReference type="GO" id="GO:0005886">
    <property type="term" value="C:plasma membrane"/>
    <property type="evidence" value="ECO:0007669"/>
    <property type="project" value="TreeGrafter"/>
</dbReference>
<keyword evidence="1" id="KW-0472">Membrane</keyword>
<sequence length="258" mass="27618">MFTLIKIIEAFILPPGLFVVLLLALALALHRRRQRPLSVATVAIAAMVYALSTQSVANALIDPLESAYPQPAPSQLHGDAIVMLGGGVVLDAPDGDGRGNLLGDSANRLLTTARLYRQLHAPIIISAGPLYTAGGQPLAEADVAKRQLVELGVPASEIYTDPRSRNTQENAAFTKPILTAHHLQRPILVTSAYHMRRAVMDFQRQGISVLPYPTGYLAKHVSDAYDLQWLPSASALSLSATAWKEYIGIAATALGVKG</sequence>
<gene>
    <name evidence="3" type="ORF">SAMN05421543_12130</name>
</gene>
<dbReference type="PANTHER" id="PTHR30336:SF4">
    <property type="entry name" value="ENVELOPE BIOGENESIS FACTOR ELYC"/>
    <property type="match status" value="1"/>
</dbReference>
<dbReference type="CDD" id="cd06259">
    <property type="entry name" value="YdcF-like"/>
    <property type="match status" value="1"/>
</dbReference>
<dbReference type="GO" id="GO:0043164">
    <property type="term" value="P:Gram-negative-bacterium-type cell wall biogenesis"/>
    <property type="evidence" value="ECO:0007669"/>
    <property type="project" value="TreeGrafter"/>
</dbReference>
<dbReference type="RefSeq" id="WP_175511555.1">
    <property type="nucleotide sequence ID" value="NZ_FPBV01000021.1"/>
</dbReference>
<dbReference type="PANTHER" id="PTHR30336">
    <property type="entry name" value="INNER MEMBRANE PROTEIN, PROBABLE PERMEASE"/>
    <property type="match status" value="1"/>
</dbReference>